<organism evidence="1 2">
    <name type="scientific">Alkalimarinus alittae</name>
    <dbReference type="NCBI Taxonomy" id="2961619"/>
    <lineage>
        <taxon>Bacteria</taxon>
        <taxon>Pseudomonadati</taxon>
        <taxon>Pseudomonadota</taxon>
        <taxon>Gammaproteobacteria</taxon>
        <taxon>Alteromonadales</taxon>
        <taxon>Alteromonadaceae</taxon>
        <taxon>Alkalimarinus</taxon>
    </lineage>
</organism>
<dbReference type="InterPro" id="IPR038056">
    <property type="entry name" value="YjbR-like_sf"/>
</dbReference>
<evidence type="ECO:0000313" key="1">
    <source>
        <dbReference type="EMBL" id="UZE96628.1"/>
    </source>
</evidence>
<dbReference type="Pfam" id="PF04237">
    <property type="entry name" value="YjbR"/>
    <property type="match status" value="1"/>
</dbReference>
<dbReference type="PANTHER" id="PTHR35145">
    <property type="entry name" value="CYTOPLASMIC PROTEIN-RELATED"/>
    <property type="match status" value="1"/>
</dbReference>
<evidence type="ECO:0000313" key="2">
    <source>
        <dbReference type="Proteomes" id="UP001163739"/>
    </source>
</evidence>
<name>A0ABY6N3E1_9ALTE</name>
<reference evidence="1" key="1">
    <citation type="submission" date="2022-06" db="EMBL/GenBank/DDBJ databases">
        <title>Alkalimarinus sp. nov., isolated from gut of a Alitta virens.</title>
        <authorList>
            <person name="Yang A.I."/>
            <person name="Shin N.-R."/>
        </authorList>
    </citation>
    <scope>NUCLEOTIDE SEQUENCE</scope>
    <source>
        <strain evidence="1">A2M4</strain>
    </source>
</reference>
<dbReference type="EMBL" id="CP100390">
    <property type="protein sequence ID" value="UZE96628.1"/>
    <property type="molecule type" value="Genomic_DNA"/>
</dbReference>
<proteinExistence type="predicted"/>
<dbReference type="Proteomes" id="UP001163739">
    <property type="component" value="Chromosome"/>
</dbReference>
<keyword evidence="2" id="KW-1185">Reference proteome</keyword>
<dbReference type="Gene3D" id="3.90.1150.30">
    <property type="match status" value="1"/>
</dbReference>
<dbReference type="GO" id="GO:0003677">
    <property type="term" value="F:DNA binding"/>
    <property type="evidence" value="ECO:0007669"/>
    <property type="project" value="UniProtKB-KW"/>
</dbReference>
<gene>
    <name evidence="1" type="ORF">NKI27_02430</name>
</gene>
<keyword evidence="1" id="KW-0238">DNA-binding</keyword>
<dbReference type="SUPFAM" id="SSF142906">
    <property type="entry name" value="YjbR-like"/>
    <property type="match status" value="1"/>
</dbReference>
<protein>
    <submittedName>
        <fullName evidence="1">MmcQ/YjbR family DNA-binding protein</fullName>
    </submittedName>
</protein>
<dbReference type="RefSeq" id="WP_265048112.1">
    <property type="nucleotide sequence ID" value="NZ_CP100390.1"/>
</dbReference>
<dbReference type="PANTHER" id="PTHR35145:SF1">
    <property type="entry name" value="CYTOPLASMIC PROTEIN"/>
    <property type="match status" value="1"/>
</dbReference>
<dbReference type="InterPro" id="IPR007351">
    <property type="entry name" value="YjbR"/>
</dbReference>
<dbReference type="InterPro" id="IPR058532">
    <property type="entry name" value="YjbR/MT2646/Rv2570-like"/>
</dbReference>
<sequence length="127" mass="14324">MDYNTSKQYLLSKPEAQESEPFGVDIPVFKVCNKVFAILGVNEGTAQLNLKCDPNEALALRDIFDAVIPGYHMNKKHWNTVILNGSIPASEIERMIDHSYGLVVKGLKKLQREGLELRFGKDALYKQ</sequence>
<accession>A0ABY6N3E1</accession>